<evidence type="ECO:0000313" key="3">
    <source>
        <dbReference type="Proteomes" id="UP000494111"/>
    </source>
</evidence>
<dbReference type="EMBL" id="CADIJO010000007">
    <property type="protein sequence ID" value="CAB3698236.1"/>
    <property type="molecule type" value="Genomic_DNA"/>
</dbReference>
<feature type="chain" id="PRO_5028829745" description="PsbP C-terminal domain-containing protein" evidence="1">
    <location>
        <begin position="26"/>
        <end position="189"/>
    </location>
</feature>
<feature type="signal peptide" evidence="1">
    <location>
        <begin position="1"/>
        <end position="25"/>
    </location>
</feature>
<dbReference type="AlphaFoldDB" id="A0A6S6ZZG8"/>
<evidence type="ECO:0008006" key="4">
    <source>
        <dbReference type="Google" id="ProtNLM"/>
    </source>
</evidence>
<gene>
    <name evidence="2" type="ORF">LMG3458_02506</name>
</gene>
<dbReference type="Proteomes" id="UP000494111">
    <property type="component" value="Unassembled WGS sequence"/>
</dbReference>
<accession>A0A6S6ZZG8</accession>
<evidence type="ECO:0000256" key="1">
    <source>
        <dbReference type="SAM" id="SignalP"/>
    </source>
</evidence>
<protein>
    <recommendedName>
        <fullName evidence="4">PsbP C-terminal domain-containing protein</fullName>
    </recommendedName>
</protein>
<organism evidence="2 3">
    <name type="scientific">Achromobacter deleyi</name>
    <dbReference type="NCBI Taxonomy" id="1353891"/>
    <lineage>
        <taxon>Bacteria</taxon>
        <taxon>Pseudomonadati</taxon>
        <taxon>Pseudomonadota</taxon>
        <taxon>Betaproteobacteria</taxon>
        <taxon>Burkholderiales</taxon>
        <taxon>Alcaligenaceae</taxon>
        <taxon>Achromobacter</taxon>
    </lineage>
</organism>
<keyword evidence="1" id="KW-0732">Signal</keyword>
<reference evidence="2 3" key="1">
    <citation type="submission" date="2020-04" db="EMBL/GenBank/DDBJ databases">
        <authorList>
            <person name="De Canck E."/>
        </authorList>
    </citation>
    <scope>NUCLEOTIDE SEQUENCE [LARGE SCALE GENOMIC DNA]</scope>
    <source>
        <strain evidence="2 3">LMG 3458</strain>
    </source>
</reference>
<evidence type="ECO:0000313" key="2">
    <source>
        <dbReference type="EMBL" id="CAB3698236.1"/>
    </source>
</evidence>
<proteinExistence type="predicted"/>
<name>A0A6S6ZZG8_9BURK</name>
<sequence>MLNRKTAARLLLALMLTTGAAGAWAQSAAASSDQVVSSQVILGGQAKFVAPPGYIKVRAKETGSMVQTSYQNAATKHGFVTTDGVAQADLAGAAFRTMIDTYEAKQRRAMQSYSEMGSKNLKIAGFDGAQRDVQGTVEGKFGGKAILRTTTFVASGDRYFFVVTISPADDAANHQDFATTLQRGISAAR</sequence>
<dbReference type="RefSeq" id="WP_175192818.1">
    <property type="nucleotide sequence ID" value="NZ_CADIJO010000007.1"/>
</dbReference>